<evidence type="ECO:0000313" key="1">
    <source>
        <dbReference type="EMBL" id="JAH05654.1"/>
    </source>
</evidence>
<accession>A0A0E9PMB0</accession>
<protein>
    <submittedName>
        <fullName evidence="1">Uncharacterized protein</fullName>
    </submittedName>
</protein>
<dbReference type="AlphaFoldDB" id="A0A0E9PMB0"/>
<sequence length="29" mass="3241">MSQGNAKVLRGAKVLRRNAKSIVRERKSS</sequence>
<name>A0A0E9PMB0_ANGAN</name>
<proteinExistence type="predicted"/>
<dbReference type="EMBL" id="GBXM01102923">
    <property type="protein sequence ID" value="JAH05654.1"/>
    <property type="molecule type" value="Transcribed_RNA"/>
</dbReference>
<organism evidence="1">
    <name type="scientific">Anguilla anguilla</name>
    <name type="common">European freshwater eel</name>
    <name type="synonym">Muraena anguilla</name>
    <dbReference type="NCBI Taxonomy" id="7936"/>
    <lineage>
        <taxon>Eukaryota</taxon>
        <taxon>Metazoa</taxon>
        <taxon>Chordata</taxon>
        <taxon>Craniata</taxon>
        <taxon>Vertebrata</taxon>
        <taxon>Euteleostomi</taxon>
        <taxon>Actinopterygii</taxon>
        <taxon>Neopterygii</taxon>
        <taxon>Teleostei</taxon>
        <taxon>Anguilliformes</taxon>
        <taxon>Anguillidae</taxon>
        <taxon>Anguilla</taxon>
    </lineage>
</organism>
<reference evidence="1" key="1">
    <citation type="submission" date="2014-11" db="EMBL/GenBank/DDBJ databases">
        <authorList>
            <person name="Amaro Gonzalez C."/>
        </authorList>
    </citation>
    <scope>NUCLEOTIDE SEQUENCE</scope>
</reference>
<reference evidence="1" key="2">
    <citation type="journal article" date="2015" name="Fish Shellfish Immunol.">
        <title>Early steps in the European eel (Anguilla anguilla)-Vibrio vulnificus interaction in the gills: Role of the RtxA13 toxin.</title>
        <authorList>
            <person name="Callol A."/>
            <person name="Pajuelo D."/>
            <person name="Ebbesson L."/>
            <person name="Teles M."/>
            <person name="MacKenzie S."/>
            <person name="Amaro C."/>
        </authorList>
    </citation>
    <scope>NUCLEOTIDE SEQUENCE</scope>
</reference>